<gene>
    <name evidence="2" type="ORF">HGP29_03230</name>
</gene>
<dbReference type="RefSeq" id="WP_168880908.1">
    <property type="nucleotide sequence ID" value="NZ_JABAIL010000001.1"/>
</dbReference>
<organism evidence="2 3">
    <name type="scientific">Flammeovirga agarivorans</name>
    <dbReference type="NCBI Taxonomy" id="2726742"/>
    <lineage>
        <taxon>Bacteria</taxon>
        <taxon>Pseudomonadati</taxon>
        <taxon>Bacteroidota</taxon>
        <taxon>Cytophagia</taxon>
        <taxon>Cytophagales</taxon>
        <taxon>Flammeovirgaceae</taxon>
        <taxon>Flammeovirga</taxon>
    </lineage>
</organism>
<evidence type="ECO:0000256" key="1">
    <source>
        <dbReference type="SAM" id="SignalP"/>
    </source>
</evidence>
<protein>
    <recommendedName>
        <fullName evidence="4">Por secretion system C-terminal sorting domain-containing protein</fullName>
    </recommendedName>
</protein>
<evidence type="ECO:0000313" key="2">
    <source>
        <dbReference type="EMBL" id="NLR90199.1"/>
    </source>
</evidence>
<keyword evidence="3" id="KW-1185">Reference proteome</keyword>
<name>A0A7X8XUF4_9BACT</name>
<accession>A0A7X8XUF4</accession>
<keyword evidence="1" id="KW-0732">Signal</keyword>
<feature type="signal peptide" evidence="1">
    <location>
        <begin position="1"/>
        <end position="21"/>
    </location>
</feature>
<sequence>MKKLTLLMLTCICMLGNVAYAQSEINFSLTPKRSSIVIDVDEIYSKSITYHLIDSNKVEVEAKNLTEKGKKVLNFKEVPEGNYELELLFENKKIVKQIRVAPNKKISFISNKWEALNAGFVINIRGKKMEVRTNNNLEEEFEIIFRDMIGKEVYREHFTGGMNNVMNVDLSSFGTTMFMMDLEVGDALYSDIVSTTK</sequence>
<evidence type="ECO:0000313" key="3">
    <source>
        <dbReference type="Proteomes" id="UP000585050"/>
    </source>
</evidence>
<reference evidence="2 3" key="1">
    <citation type="submission" date="2020-04" db="EMBL/GenBank/DDBJ databases">
        <title>Flammeovirga sp. SR4, a novel species isolated from seawater.</title>
        <authorList>
            <person name="Wang X."/>
        </authorList>
    </citation>
    <scope>NUCLEOTIDE SEQUENCE [LARGE SCALE GENOMIC DNA]</scope>
    <source>
        <strain evidence="2 3">SR4</strain>
    </source>
</reference>
<comment type="caution">
    <text evidence="2">The sequence shown here is derived from an EMBL/GenBank/DDBJ whole genome shotgun (WGS) entry which is preliminary data.</text>
</comment>
<dbReference type="EMBL" id="JABAIL010000001">
    <property type="protein sequence ID" value="NLR90199.1"/>
    <property type="molecule type" value="Genomic_DNA"/>
</dbReference>
<feature type="chain" id="PRO_5030827394" description="Por secretion system C-terminal sorting domain-containing protein" evidence="1">
    <location>
        <begin position="22"/>
        <end position="197"/>
    </location>
</feature>
<proteinExistence type="predicted"/>
<dbReference type="AlphaFoldDB" id="A0A7X8XUF4"/>
<evidence type="ECO:0008006" key="4">
    <source>
        <dbReference type="Google" id="ProtNLM"/>
    </source>
</evidence>
<dbReference type="Proteomes" id="UP000585050">
    <property type="component" value="Unassembled WGS sequence"/>
</dbReference>